<dbReference type="EnsemblBacteria" id="CAC12191">
    <property type="protein sequence ID" value="CAC12191"/>
    <property type="gene ID" value="CAC12191"/>
</dbReference>
<feature type="transmembrane region" description="Helical" evidence="1">
    <location>
        <begin position="490"/>
        <end position="511"/>
    </location>
</feature>
<dbReference type="AlphaFoldDB" id="Q9HJA7"/>
<dbReference type="Proteomes" id="UP000001024">
    <property type="component" value="Chromosome"/>
</dbReference>
<dbReference type="EMBL" id="AL445066">
    <property type="protein sequence ID" value="CAC12191.1"/>
    <property type="molecule type" value="Genomic_DNA"/>
</dbReference>
<proteinExistence type="predicted"/>
<dbReference type="STRING" id="273075.gene:9572283"/>
<name>Q9HJA7_THEAC</name>
<protein>
    <submittedName>
        <fullName evidence="2">Hypothetical membrane protein</fullName>
    </submittedName>
</protein>
<dbReference type="eggNOG" id="arCOG02089">
    <property type="taxonomic scope" value="Archaea"/>
</dbReference>
<gene>
    <name evidence="2" type="ordered locus">Ta1063</name>
</gene>
<keyword evidence="1" id="KW-0472">Membrane</keyword>
<evidence type="ECO:0000256" key="1">
    <source>
        <dbReference type="SAM" id="Phobius"/>
    </source>
</evidence>
<accession>Q9HJA7</accession>
<evidence type="ECO:0000313" key="3">
    <source>
        <dbReference type="Proteomes" id="UP000001024"/>
    </source>
</evidence>
<dbReference type="PaxDb" id="273075-Ta1063"/>
<keyword evidence="3" id="KW-1185">Reference proteome</keyword>
<dbReference type="HOGENOM" id="CLU_527495_0_0_2"/>
<keyword evidence="1" id="KW-1133">Transmembrane helix</keyword>
<dbReference type="InParanoid" id="Q9HJA7"/>
<sequence length="516" mass="55485">MIISGLAGISVASGSQASPQVVSVSWFTPNSTEPVAPGMSNVPLIVSFVSPLTLLDASVYVNLTKYNPSILNYVNLHGYPAGPTVYNFTEIPAGERITVMQLVNVSASAATGGYREDLYVQGINASALNTWNVSFTAYILGSTQISVAASYFGTASSPIAASPGMKNIPMTVVLENIGNVIDQNVSVGYTPSYPFYGSPQYFNISAIPPDETVPITLSVSIFSNASDGFYIQNISTSVYGKKSLVQFKPGITGYTNITLVNTELNPPVVYTNEKFIEFKAFVEVAGNSISRYLNVSVSSSDFADMTGEYHLSYVSSGLYNFTFLLNSMSSSGPQTISVLINGMAFPVIVYVHNQTYTAISFHESVLQPGVDKSVLSFNITNDGNTTMYDIRAYLMLPGIITIHVPSSNPLGALTADNITIPSLKPGQTYDLIFLVDTSSAAAPGNYPIELFLGWHYNNTPYQFTKTFDTNVTVSPTVEQKITQAFTFTPVTIAVLVVIAAVIIGLGIYAGVRRKKR</sequence>
<evidence type="ECO:0000313" key="2">
    <source>
        <dbReference type="EMBL" id="CAC12191.1"/>
    </source>
</evidence>
<dbReference type="PANTHER" id="PTHR35902:SF3">
    <property type="entry name" value="NPCBM-ASSOCIATED, NEW3 DOMAIN OF ALPHA-GALACTOSIDASE"/>
    <property type="match status" value="1"/>
</dbReference>
<dbReference type="PANTHER" id="PTHR35902">
    <property type="entry name" value="S-LAYER DOMAIN-LIKE PROTEIN-RELATED"/>
    <property type="match status" value="1"/>
</dbReference>
<dbReference type="KEGG" id="tac:Ta1063"/>
<organism evidence="2 3">
    <name type="scientific">Thermoplasma acidophilum (strain ATCC 25905 / DSM 1728 / JCM 9062 / NBRC 15155 / AMRC-C165)</name>
    <dbReference type="NCBI Taxonomy" id="273075"/>
    <lineage>
        <taxon>Archaea</taxon>
        <taxon>Methanobacteriati</taxon>
        <taxon>Thermoplasmatota</taxon>
        <taxon>Thermoplasmata</taxon>
        <taxon>Thermoplasmatales</taxon>
        <taxon>Thermoplasmataceae</taxon>
        <taxon>Thermoplasma</taxon>
    </lineage>
</organism>
<keyword evidence="1" id="KW-0812">Transmembrane</keyword>
<reference evidence="2 3" key="1">
    <citation type="journal article" date="2000" name="Nature">
        <title>The genome sequence of the thermoacidophilic scavenger Thermoplasma acidophilum.</title>
        <authorList>
            <person name="Ruepp A."/>
            <person name="Graml W."/>
            <person name="Santos-Martinez M.L."/>
            <person name="Koretke K.K."/>
            <person name="Volker C."/>
            <person name="Mewes H.W."/>
            <person name="Frishman D."/>
            <person name="Stocker S."/>
            <person name="Lupas A.N."/>
            <person name="Baumeister W."/>
        </authorList>
    </citation>
    <scope>NUCLEOTIDE SEQUENCE [LARGE SCALE GENOMIC DNA]</scope>
    <source>
        <strain evidence="3">ATCC 25905 / DSM 1728 / JCM 9062 / NBRC 15155 / AMRC-C165</strain>
    </source>
</reference>